<comment type="similarity">
    <text evidence="3">Belongs to the cytochrome P450 family.</text>
</comment>
<evidence type="ECO:0000256" key="7">
    <source>
        <dbReference type="ARBA" id="ARBA00023004"/>
    </source>
</evidence>
<dbReference type="Proteomes" id="UP000308730">
    <property type="component" value="Unassembled WGS sequence"/>
</dbReference>
<dbReference type="PRINTS" id="PR00463">
    <property type="entry name" value="EP450I"/>
</dbReference>
<evidence type="ECO:0000256" key="6">
    <source>
        <dbReference type="ARBA" id="ARBA00023002"/>
    </source>
</evidence>
<evidence type="ECO:0008006" key="12">
    <source>
        <dbReference type="Google" id="ProtNLM"/>
    </source>
</evidence>
<dbReference type="SUPFAM" id="SSF48264">
    <property type="entry name" value="Cytochrome P450"/>
    <property type="match status" value="1"/>
</dbReference>
<name>A0A4S4MN57_9APHY</name>
<dbReference type="PANTHER" id="PTHR24305:SF166">
    <property type="entry name" value="CYTOCHROME P450 12A4, MITOCHONDRIAL-RELATED"/>
    <property type="match status" value="1"/>
</dbReference>
<dbReference type="GO" id="GO:0005506">
    <property type="term" value="F:iron ion binding"/>
    <property type="evidence" value="ECO:0007669"/>
    <property type="project" value="InterPro"/>
</dbReference>
<dbReference type="CDD" id="cd11069">
    <property type="entry name" value="CYP_FUM15-like"/>
    <property type="match status" value="1"/>
</dbReference>
<keyword evidence="7 9" id="KW-0408">Iron</keyword>
<dbReference type="Pfam" id="PF00067">
    <property type="entry name" value="p450"/>
    <property type="match status" value="1"/>
</dbReference>
<dbReference type="GO" id="GO:0016705">
    <property type="term" value="F:oxidoreductase activity, acting on paired donors, with incorporation or reduction of molecular oxygen"/>
    <property type="evidence" value="ECO:0007669"/>
    <property type="project" value="InterPro"/>
</dbReference>
<evidence type="ECO:0000256" key="5">
    <source>
        <dbReference type="ARBA" id="ARBA00022723"/>
    </source>
</evidence>
<dbReference type="EMBL" id="SGPM01000263">
    <property type="protein sequence ID" value="THH27299.1"/>
    <property type="molecule type" value="Genomic_DNA"/>
</dbReference>
<evidence type="ECO:0000313" key="11">
    <source>
        <dbReference type="Proteomes" id="UP000308730"/>
    </source>
</evidence>
<evidence type="ECO:0000256" key="3">
    <source>
        <dbReference type="ARBA" id="ARBA00010617"/>
    </source>
</evidence>
<protein>
    <recommendedName>
        <fullName evidence="12">Cytochrome P450</fullName>
    </recommendedName>
</protein>
<dbReference type="AlphaFoldDB" id="A0A4S4MN57"/>
<keyword evidence="8" id="KW-0503">Monooxygenase</keyword>
<proteinExistence type="inferred from homology"/>
<dbReference type="GO" id="GO:0004497">
    <property type="term" value="F:monooxygenase activity"/>
    <property type="evidence" value="ECO:0007669"/>
    <property type="project" value="UniProtKB-KW"/>
</dbReference>
<keyword evidence="6" id="KW-0560">Oxidoreductase</keyword>
<evidence type="ECO:0000256" key="2">
    <source>
        <dbReference type="ARBA" id="ARBA00005179"/>
    </source>
</evidence>
<dbReference type="PANTHER" id="PTHR24305">
    <property type="entry name" value="CYTOCHROME P450"/>
    <property type="match status" value="1"/>
</dbReference>
<dbReference type="Gene3D" id="1.10.630.10">
    <property type="entry name" value="Cytochrome P450"/>
    <property type="match status" value="1"/>
</dbReference>
<dbReference type="InterPro" id="IPR036396">
    <property type="entry name" value="Cyt_P450_sf"/>
</dbReference>
<comment type="cofactor">
    <cofactor evidence="1 9">
        <name>heme</name>
        <dbReference type="ChEBI" id="CHEBI:30413"/>
    </cofactor>
</comment>
<evidence type="ECO:0000313" key="10">
    <source>
        <dbReference type="EMBL" id="THH27299.1"/>
    </source>
</evidence>
<dbReference type="InterPro" id="IPR002401">
    <property type="entry name" value="Cyt_P450_E_grp-I"/>
</dbReference>
<sequence length="543" mass="61049">MGILTQVVGIGALTWLLWSLLRDYVSRSSLDNIPGPKPSSFTTGHFGEFMMSRDAWPFMREISDKFNGVAKLQAVLGEKFLYISDPAAVYTMFVKEPTGFEHTSEFLTGNTLLFGSGLGSTSGDTHRKQRRMITPAFSLSHLRQLTPVFVHVAETLRNAIATQVKDHPKADVNVASWSSRAALEIVGQGGMGYSFDPLIDTTPNEYANALKNLMPTLFSIALHWFFIPWSVFLGPPQFRRWLLDLYPNTNAQKLKVIVDTCWQKATSIVADRKVALETGDEDAIQRVGGGKDIMSILLRANMNASKEDRLPYEQLVAQVNTLVFAASDTTSNALSRVLHTLVIHSDAQERLRQEIRAFRESGEELTYDKLIELPYLDAVCKETLRVYPTVLAFDRIALRDTVLPLHKPIDDVHGNPITEIPITKGTLITVGIYTYNRRRDVWGEDADEWKPERWLSSLPERARNTPSGSVFSNMMTFAAGPRSCIGFKYAELELKTFLFFLIESFKFSQGATEIIWNTSFVVFPSVSKESSKSEMPLRVELVQ</sequence>
<evidence type="ECO:0000256" key="8">
    <source>
        <dbReference type="ARBA" id="ARBA00023033"/>
    </source>
</evidence>
<dbReference type="PRINTS" id="PR00385">
    <property type="entry name" value="P450"/>
</dbReference>
<dbReference type="OrthoDB" id="2782332at2759"/>
<organism evidence="10 11">
    <name type="scientific">Antrodiella citrinella</name>
    <dbReference type="NCBI Taxonomy" id="2447956"/>
    <lineage>
        <taxon>Eukaryota</taxon>
        <taxon>Fungi</taxon>
        <taxon>Dikarya</taxon>
        <taxon>Basidiomycota</taxon>
        <taxon>Agaricomycotina</taxon>
        <taxon>Agaricomycetes</taxon>
        <taxon>Polyporales</taxon>
        <taxon>Steccherinaceae</taxon>
        <taxon>Antrodiella</taxon>
    </lineage>
</organism>
<dbReference type="InterPro" id="IPR001128">
    <property type="entry name" value="Cyt_P450"/>
</dbReference>
<keyword evidence="11" id="KW-1185">Reference proteome</keyword>
<gene>
    <name evidence="10" type="ORF">EUX98_g6892</name>
</gene>
<evidence type="ECO:0000256" key="9">
    <source>
        <dbReference type="PIRSR" id="PIRSR602401-1"/>
    </source>
</evidence>
<dbReference type="InterPro" id="IPR050121">
    <property type="entry name" value="Cytochrome_P450_monoxygenase"/>
</dbReference>
<keyword evidence="4 9" id="KW-0349">Heme</keyword>
<reference evidence="10 11" key="1">
    <citation type="submission" date="2019-02" db="EMBL/GenBank/DDBJ databases">
        <title>Genome sequencing of the rare red list fungi Antrodiella citrinella (Flaviporus citrinellus).</title>
        <authorList>
            <person name="Buettner E."/>
            <person name="Kellner H."/>
        </authorList>
    </citation>
    <scope>NUCLEOTIDE SEQUENCE [LARGE SCALE GENOMIC DNA]</scope>
    <source>
        <strain evidence="10 11">DSM 108506</strain>
    </source>
</reference>
<keyword evidence="5 9" id="KW-0479">Metal-binding</keyword>
<comment type="pathway">
    <text evidence="2">Secondary metabolite biosynthesis.</text>
</comment>
<feature type="binding site" description="axial binding residue" evidence="9">
    <location>
        <position position="484"/>
    </location>
    <ligand>
        <name>heme</name>
        <dbReference type="ChEBI" id="CHEBI:30413"/>
    </ligand>
    <ligandPart>
        <name>Fe</name>
        <dbReference type="ChEBI" id="CHEBI:18248"/>
    </ligandPart>
</feature>
<comment type="caution">
    <text evidence="10">The sequence shown here is derived from an EMBL/GenBank/DDBJ whole genome shotgun (WGS) entry which is preliminary data.</text>
</comment>
<evidence type="ECO:0000256" key="1">
    <source>
        <dbReference type="ARBA" id="ARBA00001971"/>
    </source>
</evidence>
<dbReference type="GO" id="GO:0020037">
    <property type="term" value="F:heme binding"/>
    <property type="evidence" value="ECO:0007669"/>
    <property type="project" value="InterPro"/>
</dbReference>
<evidence type="ECO:0000256" key="4">
    <source>
        <dbReference type="ARBA" id="ARBA00022617"/>
    </source>
</evidence>
<accession>A0A4S4MN57</accession>